<dbReference type="RefSeq" id="WP_378979597.1">
    <property type="nucleotide sequence ID" value="NZ_JBHRVD010000001.1"/>
</dbReference>
<dbReference type="SUPFAM" id="SSF53335">
    <property type="entry name" value="S-adenosyl-L-methionine-dependent methyltransferases"/>
    <property type="match status" value="1"/>
</dbReference>
<accession>A0ABV7MQ23</accession>
<evidence type="ECO:0000313" key="3">
    <source>
        <dbReference type="Proteomes" id="UP001595648"/>
    </source>
</evidence>
<dbReference type="CDD" id="cd02440">
    <property type="entry name" value="AdoMet_MTases"/>
    <property type="match status" value="1"/>
</dbReference>
<reference evidence="3" key="1">
    <citation type="journal article" date="2019" name="Int. J. Syst. Evol. Microbiol.">
        <title>The Global Catalogue of Microorganisms (GCM) 10K type strain sequencing project: providing services to taxonomists for standard genome sequencing and annotation.</title>
        <authorList>
            <consortium name="The Broad Institute Genomics Platform"/>
            <consortium name="The Broad Institute Genome Sequencing Center for Infectious Disease"/>
            <person name="Wu L."/>
            <person name="Ma J."/>
        </authorList>
    </citation>
    <scope>NUCLEOTIDE SEQUENCE [LARGE SCALE GENOMIC DNA]</scope>
    <source>
        <strain evidence="3">ICMP 19515</strain>
    </source>
</reference>
<proteinExistence type="predicted"/>
<dbReference type="InterPro" id="IPR029063">
    <property type="entry name" value="SAM-dependent_MTases_sf"/>
</dbReference>
<protein>
    <submittedName>
        <fullName evidence="2">Class I SAM-dependent methyltransferase</fullName>
        <ecNumber evidence="2">2.1.-.-</ecNumber>
    </submittedName>
</protein>
<dbReference type="Gene3D" id="3.40.50.150">
    <property type="entry name" value="Vaccinia Virus protein VP39"/>
    <property type="match status" value="1"/>
</dbReference>
<dbReference type="Pfam" id="PF08241">
    <property type="entry name" value="Methyltransf_11"/>
    <property type="match status" value="1"/>
</dbReference>
<gene>
    <name evidence="2" type="ORF">ACFOJ9_15365</name>
</gene>
<dbReference type="EC" id="2.1.-.-" evidence="2"/>
<dbReference type="GO" id="GO:0008168">
    <property type="term" value="F:methyltransferase activity"/>
    <property type="evidence" value="ECO:0007669"/>
    <property type="project" value="UniProtKB-KW"/>
</dbReference>
<feature type="domain" description="Methyltransferase type 11" evidence="1">
    <location>
        <begin position="26"/>
        <end position="122"/>
    </location>
</feature>
<keyword evidence="2" id="KW-0808">Transferase</keyword>
<name>A0ABV7MQ23_9HYPH</name>
<dbReference type="GO" id="GO:0032259">
    <property type="term" value="P:methylation"/>
    <property type="evidence" value="ECO:0007669"/>
    <property type="project" value="UniProtKB-KW"/>
</dbReference>
<organism evidence="2 3">
    <name type="scientific">Mesorhizobium cantuariense</name>
    <dbReference type="NCBI Taxonomy" id="1300275"/>
    <lineage>
        <taxon>Bacteria</taxon>
        <taxon>Pseudomonadati</taxon>
        <taxon>Pseudomonadota</taxon>
        <taxon>Alphaproteobacteria</taxon>
        <taxon>Hyphomicrobiales</taxon>
        <taxon>Phyllobacteriaceae</taxon>
        <taxon>Mesorhizobium</taxon>
    </lineage>
</organism>
<dbReference type="Proteomes" id="UP001595648">
    <property type="component" value="Unassembled WGS sequence"/>
</dbReference>
<dbReference type="EMBL" id="JBHRVD010000001">
    <property type="protein sequence ID" value="MFC3323147.1"/>
    <property type="molecule type" value="Genomic_DNA"/>
</dbReference>
<evidence type="ECO:0000259" key="1">
    <source>
        <dbReference type="Pfam" id="PF08241"/>
    </source>
</evidence>
<dbReference type="InterPro" id="IPR013216">
    <property type="entry name" value="Methyltransf_11"/>
</dbReference>
<keyword evidence="2" id="KW-0489">Methyltransferase</keyword>
<evidence type="ECO:0000313" key="2">
    <source>
        <dbReference type="EMBL" id="MFC3323147.1"/>
    </source>
</evidence>
<sequence length="239" mass="27477">MRQAFDFYVHMRTVCHLDQVRQPKVLDFGGGWGRVSRLFLRDTKPRNIYLAETRASTVQLLKDLNAPYTVIHNAPPPPIIGLPNDLDLVFAYSVFSHLSEKYFLDWMAYFLNVLKPGGHVVFTSRGHYFIRHLQHLHAREEAADPTLAEHIRRLKQMMPHPDQILRLHDAGEFQFYPIGGSEELTPSFFGEAFIPEAYLKKHFGDAIINFTEDVPRVDQSITVLRATVRSYAVTDLITA</sequence>
<keyword evidence="3" id="KW-1185">Reference proteome</keyword>
<comment type="caution">
    <text evidence="2">The sequence shown here is derived from an EMBL/GenBank/DDBJ whole genome shotgun (WGS) entry which is preliminary data.</text>
</comment>